<protein>
    <recommendedName>
        <fullName evidence="4">F-box domain-containing protein</fullName>
    </recommendedName>
</protein>
<reference evidence="1" key="1">
    <citation type="submission" date="2021-02" db="EMBL/GenBank/DDBJ databases">
        <authorList>
            <person name="Nowell W R."/>
        </authorList>
    </citation>
    <scope>NUCLEOTIDE SEQUENCE</scope>
</reference>
<dbReference type="AlphaFoldDB" id="A0A813YWI6"/>
<organism evidence="1 3">
    <name type="scientific">Didymodactylos carnosus</name>
    <dbReference type="NCBI Taxonomy" id="1234261"/>
    <lineage>
        <taxon>Eukaryota</taxon>
        <taxon>Metazoa</taxon>
        <taxon>Spiralia</taxon>
        <taxon>Gnathifera</taxon>
        <taxon>Rotifera</taxon>
        <taxon>Eurotatoria</taxon>
        <taxon>Bdelloidea</taxon>
        <taxon>Philodinida</taxon>
        <taxon>Philodinidae</taxon>
        <taxon>Didymodactylos</taxon>
    </lineage>
</organism>
<proteinExistence type="predicted"/>
<evidence type="ECO:0000313" key="1">
    <source>
        <dbReference type="EMBL" id="CAF0890038.1"/>
    </source>
</evidence>
<dbReference type="EMBL" id="CAJNOQ010001371">
    <property type="protein sequence ID" value="CAF0890038.1"/>
    <property type="molecule type" value="Genomic_DNA"/>
</dbReference>
<name>A0A813YWI6_9BILA</name>
<sequence>MVSKFDDLSNEVILCIFEYLSPAEKFCTFFNCNDRLHQLMKKWTNYSRKSLKADVDRYSTLHSWYKHLTFDEFGTLCYILPRKGEQPRYSFDPRIRDSNGIHWHFLGSISHLTDKPIQKIVQRFPFRLNPLFYNSGNNTSSYLMVVRKNYKEYFETTYPVEYKQCLTNNGLFDYKNDIISKLLRQDYERQYKDIQQAADCVWNGLKELNDLNILNIN</sequence>
<comment type="caution">
    <text evidence="1">The sequence shown here is derived from an EMBL/GenBank/DDBJ whole genome shotgun (WGS) entry which is preliminary data.</text>
</comment>
<evidence type="ECO:0008006" key="4">
    <source>
        <dbReference type="Google" id="ProtNLM"/>
    </source>
</evidence>
<dbReference type="OrthoDB" id="10002646at2759"/>
<dbReference type="Proteomes" id="UP000681722">
    <property type="component" value="Unassembled WGS sequence"/>
</dbReference>
<gene>
    <name evidence="1" type="ORF">GPM918_LOCUS8072</name>
    <name evidence="2" type="ORF">SRO942_LOCUS8072</name>
</gene>
<dbReference type="EMBL" id="CAJOBC010001371">
    <property type="protein sequence ID" value="CAF3674522.1"/>
    <property type="molecule type" value="Genomic_DNA"/>
</dbReference>
<accession>A0A813YWI6</accession>
<evidence type="ECO:0000313" key="2">
    <source>
        <dbReference type="EMBL" id="CAF3674522.1"/>
    </source>
</evidence>
<evidence type="ECO:0000313" key="3">
    <source>
        <dbReference type="Proteomes" id="UP000663829"/>
    </source>
</evidence>
<keyword evidence="3" id="KW-1185">Reference proteome</keyword>
<dbReference type="Proteomes" id="UP000663829">
    <property type="component" value="Unassembled WGS sequence"/>
</dbReference>